<feature type="coiled-coil region" evidence="8">
    <location>
        <begin position="186"/>
        <end position="213"/>
    </location>
</feature>
<evidence type="ECO:0000313" key="10">
    <source>
        <dbReference type="EMBL" id="SEP19187.1"/>
    </source>
</evidence>
<keyword evidence="4" id="KW-1134">Transmembrane beta strand</keyword>
<sequence length="468" mass="50519">MIATVKRRIAAGIAVLIVAGSPMVSAAESLGDALADAYRNSGLLEQNRALLRAADEDVATTLSQLRPILNWTASLSRNFGTNRTNLGSSGISRNEVSLGLSAELLIYDGGESQLAMEAAKETVLATRQTLVSIEQQVLLEAVNAFMNVRRDSETVALRQNNLRLITRELRAAEDRFEVGEVTRTDVALAEARLAGARAELAVAQGNLMQSREQYAAAVGREPGSLTPPPRLPTLANSLDEAKAVAVRTHPEIRSVQHQVSAAELNVARNEATMSPTVKLRGSYGLTEQTNSSDYSRGGSVSLDLTQPIYQGGRISALVRKAMAQRDAQRANLHVAGLSVRQQVGNAWANLLSSRAQIEASQRQVQAAQIAFEGVREEATLGARTTLDVLNAEQELLNARSNLISAQSGQIVAAYSVLSTMGLLTADHLNLNVEQYDPLEYYNQVKTAPTSMSRQGRQLDKLLKRLGKE</sequence>
<dbReference type="GO" id="GO:0015562">
    <property type="term" value="F:efflux transmembrane transporter activity"/>
    <property type="evidence" value="ECO:0007669"/>
    <property type="project" value="InterPro"/>
</dbReference>
<keyword evidence="5" id="KW-0812">Transmembrane</keyword>
<accession>A0A1H8VVC8</accession>
<protein>
    <submittedName>
        <fullName evidence="10">Outer membrane protein</fullName>
    </submittedName>
</protein>
<dbReference type="PANTHER" id="PTHR30026:SF22">
    <property type="entry name" value="OUTER MEMBRANE EFFLUX PROTEIN"/>
    <property type="match status" value="1"/>
</dbReference>
<evidence type="ECO:0000256" key="3">
    <source>
        <dbReference type="ARBA" id="ARBA00022448"/>
    </source>
</evidence>
<dbReference type="PANTHER" id="PTHR30026">
    <property type="entry name" value="OUTER MEMBRANE PROTEIN TOLC"/>
    <property type="match status" value="1"/>
</dbReference>
<evidence type="ECO:0000256" key="8">
    <source>
        <dbReference type="SAM" id="Coils"/>
    </source>
</evidence>
<dbReference type="InterPro" id="IPR003423">
    <property type="entry name" value="OMP_efflux"/>
</dbReference>
<evidence type="ECO:0000256" key="4">
    <source>
        <dbReference type="ARBA" id="ARBA00022452"/>
    </source>
</evidence>
<evidence type="ECO:0000256" key="9">
    <source>
        <dbReference type="SAM" id="SignalP"/>
    </source>
</evidence>
<dbReference type="GO" id="GO:0015288">
    <property type="term" value="F:porin activity"/>
    <property type="evidence" value="ECO:0007669"/>
    <property type="project" value="TreeGrafter"/>
</dbReference>
<evidence type="ECO:0000256" key="2">
    <source>
        <dbReference type="ARBA" id="ARBA00007613"/>
    </source>
</evidence>
<evidence type="ECO:0000313" key="11">
    <source>
        <dbReference type="Proteomes" id="UP000198893"/>
    </source>
</evidence>
<dbReference type="Proteomes" id="UP000198893">
    <property type="component" value="Unassembled WGS sequence"/>
</dbReference>
<name>A0A1H8VVC8_9RHOB</name>
<feature type="chain" id="PRO_5011588324" evidence="9">
    <location>
        <begin position="27"/>
        <end position="468"/>
    </location>
</feature>
<dbReference type="SUPFAM" id="SSF56954">
    <property type="entry name" value="Outer membrane efflux proteins (OEP)"/>
    <property type="match status" value="1"/>
</dbReference>
<keyword evidence="8" id="KW-0175">Coiled coil</keyword>
<organism evidence="10 11">
    <name type="scientific">Salinihabitans flavidus</name>
    <dbReference type="NCBI Taxonomy" id="569882"/>
    <lineage>
        <taxon>Bacteria</taxon>
        <taxon>Pseudomonadati</taxon>
        <taxon>Pseudomonadota</taxon>
        <taxon>Alphaproteobacteria</taxon>
        <taxon>Rhodobacterales</taxon>
        <taxon>Roseobacteraceae</taxon>
        <taxon>Salinihabitans</taxon>
    </lineage>
</organism>
<comment type="subcellular location">
    <subcellularLocation>
        <location evidence="1">Cell outer membrane</location>
    </subcellularLocation>
</comment>
<dbReference type="InterPro" id="IPR010130">
    <property type="entry name" value="T1SS_OMP_TolC"/>
</dbReference>
<evidence type="ECO:0000256" key="6">
    <source>
        <dbReference type="ARBA" id="ARBA00023136"/>
    </source>
</evidence>
<proteinExistence type="inferred from homology"/>
<dbReference type="EMBL" id="FODS01000035">
    <property type="protein sequence ID" value="SEP19187.1"/>
    <property type="molecule type" value="Genomic_DNA"/>
</dbReference>
<keyword evidence="9" id="KW-0732">Signal</keyword>
<reference evidence="10 11" key="1">
    <citation type="submission" date="2016-10" db="EMBL/GenBank/DDBJ databases">
        <authorList>
            <person name="de Groot N.N."/>
        </authorList>
    </citation>
    <scope>NUCLEOTIDE SEQUENCE [LARGE SCALE GENOMIC DNA]</scope>
    <source>
        <strain evidence="10 11">DSM 27842</strain>
    </source>
</reference>
<evidence type="ECO:0000256" key="7">
    <source>
        <dbReference type="ARBA" id="ARBA00023237"/>
    </source>
</evidence>
<keyword evidence="3" id="KW-0813">Transport</keyword>
<dbReference type="Gene3D" id="1.20.1600.10">
    <property type="entry name" value="Outer membrane efflux proteins (OEP)"/>
    <property type="match status" value="1"/>
</dbReference>
<dbReference type="STRING" id="569882.SAMN04490248_1357"/>
<comment type="similarity">
    <text evidence="2">Belongs to the outer membrane factor (OMF) (TC 1.B.17) family.</text>
</comment>
<keyword evidence="7" id="KW-0998">Cell outer membrane</keyword>
<evidence type="ECO:0000256" key="5">
    <source>
        <dbReference type="ARBA" id="ARBA00022692"/>
    </source>
</evidence>
<keyword evidence="11" id="KW-1185">Reference proteome</keyword>
<dbReference type="GO" id="GO:0009279">
    <property type="term" value="C:cell outer membrane"/>
    <property type="evidence" value="ECO:0007669"/>
    <property type="project" value="UniProtKB-SubCell"/>
</dbReference>
<dbReference type="InterPro" id="IPR051906">
    <property type="entry name" value="TolC-like"/>
</dbReference>
<feature type="signal peptide" evidence="9">
    <location>
        <begin position="1"/>
        <end position="26"/>
    </location>
</feature>
<evidence type="ECO:0000256" key="1">
    <source>
        <dbReference type="ARBA" id="ARBA00004442"/>
    </source>
</evidence>
<dbReference type="NCBIfam" id="TIGR01844">
    <property type="entry name" value="type_I_sec_TolC"/>
    <property type="match status" value="1"/>
</dbReference>
<dbReference type="OrthoDB" id="9789368at2"/>
<dbReference type="GO" id="GO:1990281">
    <property type="term" value="C:efflux pump complex"/>
    <property type="evidence" value="ECO:0007669"/>
    <property type="project" value="TreeGrafter"/>
</dbReference>
<dbReference type="AlphaFoldDB" id="A0A1H8VVC8"/>
<keyword evidence="6" id="KW-0472">Membrane</keyword>
<dbReference type="Pfam" id="PF02321">
    <property type="entry name" value="OEP"/>
    <property type="match status" value="2"/>
</dbReference>
<gene>
    <name evidence="10" type="ORF">SAMN04490248_1357</name>
</gene>